<keyword evidence="4 10" id="KW-0732">Signal</keyword>
<gene>
    <name evidence="12" type="ORF">LWI29_024801</name>
</gene>
<dbReference type="PANTHER" id="PTHR31044:SF47">
    <property type="entry name" value="CARBOHYDRATE-BINDING X8 DOMAIN SUPERFAMILY PROTEIN"/>
    <property type="match status" value="1"/>
</dbReference>
<keyword evidence="8" id="KW-0449">Lipoprotein</keyword>
<dbReference type="AlphaFoldDB" id="A0AA39WAK3"/>
<dbReference type="Gene3D" id="1.20.58.1040">
    <property type="match status" value="1"/>
</dbReference>
<dbReference type="Proteomes" id="UP001168877">
    <property type="component" value="Unassembled WGS sequence"/>
</dbReference>
<evidence type="ECO:0000313" key="12">
    <source>
        <dbReference type="EMBL" id="KAK0608051.1"/>
    </source>
</evidence>
<reference evidence="12" key="2">
    <citation type="submission" date="2023-06" db="EMBL/GenBank/DDBJ databases">
        <authorList>
            <person name="Swenson N.G."/>
            <person name="Wegrzyn J.L."/>
            <person name="Mcevoy S.L."/>
        </authorList>
    </citation>
    <scope>NUCLEOTIDE SEQUENCE</scope>
    <source>
        <strain evidence="12">NS2018</strain>
        <tissue evidence="12">Leaf</tissue>
    </source>
</reference>
<keyword evidence="5" id="KW-0472">Membrane</keyword>
<evidence type="ECO:0000259" key="11">
    <source>
        <dbReference type="SMART" id="SM00768"/>
    </source>
</evidence>
<dbReference type="PANTHER" id="PTHR31044">
    <property type="entry name" value="BETA-1,3 GLUCANASE"/>
    <property type="match status" value="1"/>
</dbReference>
<keyword evidence="6" id="KW-1015">Disulfide bond</keyword>
<feature type="compositionally biased region" description="Low complexity" evidence="9">
    <location>
        <begin position="109"/>
        <end position="140"/>
    </location>
</feature>
<feature type="region of interest" description="Disordered" evidence="9">
    <location>
        <begin position="109"/>
        <end position="145"/>
    </location>
</feature>
<evidence type="ECO:0000256" key="6">
    <source>
        <dbReference type="ARBA" id="ARBA00023157"/>
    </source>
</evidence>
<accession>A0AA39WAK3</accession>
<evidence type="ECO:0000256" key="4">
    <source>
        <dbReference type="ARBA" id="ARBA00022729"/>
    </source>
</evidence>
<evidence type="ECO:0000256" key="9">
    <source>
        <dbReference type="SAM" id="MobiDB-lite"/>
    </source>
</evidence>
<sequence length="190" mass="19686">MATIALILLSLSILKVDGANWCVARSDASNQALQTAIDYACGAGADCSPILSNGLCFLPNTIQAHASYAFNSFFQRKAMAPGSCDFSGTATLATTDPSYGSCVYPSSLSTAGGTPTNTSTTTTTNNPTTTPSTTTTTPFSNGGGIGVNPGLSPPIPEDSKASSRYMDITTLLMSISSFWLLLLSFTFPHI</sequence>
<evidence type="ECO:0000256" key="5">
    <source>
        <dbReference type="ARBA" id="ARBA00023136"/>
    </source>
</evidence>
<keyword evidence="2" id="KW-1003">Cell membrane</keyword>
<feature type="signal peptide" evidence="10">
    <location>
        <begin position="1"/>
        <end position="18"/>
    </location>
</feature>
<evidence type="ECO:0000256" key="3">
    <source>
        <dbReference type="ARBA" id="ARBA00022622"/>
    </source>
</evidence>
<keyword evidence="3" id="KW-0336">GPI-anchor</keyword>
<evidence type="ECO:0000256" key="10">
    <source>
        <dbReference type="SAM" id="SignalP"/>
    </source>
</evidence>
<dbReference type="InterPro" id="IPR012946">
    <property type="entry name" value="X8"/>
</dbReference>
<dbReference type="InterPro" id="IPR044788">
    <property type="entry name" value="X8_dom_prot"/>
</dbReference>
<evidence type="ECO:0000313" key="13">
    <source>
        <dbReference type="Proteomes" id="UP001168877"/>
    </source>
</evidence>
<keyword evidence="7" id="KW-0325">Glycoprotein</keyword>
<feature type="domain" description="X8" evidence="11">
    <location>
        <begin position="20"/>
        <end position="104"/>
    </location>
</feature>
<protein>
    <recommendedName>
        <fullName evidence="11">X8 domain-containing protein</fullName>
    </recommendedName>
</protein>
<evidence type="ECO:0000256" key="2">
    <source>
        <dbReference type="ARBA" id="ARBA00022475"/>
    </source>
</evidence>
<proteinExistence type="predicted"/>
<dbReference type="GO" id="GO:0005886">
    <property type="term" value="C:plasma membrane"/>
    <property type="evidence" value="ECO:0007669"/>
    <property type="project" value="UniProtKB-SubCell"/>
</dbReference>
<dbReference type="GO" id="GO:0098552">
    <property type="term" value="C:side of membrane"/>
    <property type="evidence" value="ECO:0007669"/>
    <property type="project" value="UniProtKB-KW"/>
</dbReference>
<name>A0AA39WAK3_ACESA</name>
<evidence type="ECO:0000256" key="1">
    <source>
        <dbReference type="ARBA" id="ARBA00004609"/>
    </source>
</evidence>
<dbReference type="SMART" id="SM00768">
    <property type="entry name" value="X8"/>
    <property type="match status" value="1"/>
</dbReference>
<dbReference type="GO" id="GO:0009506">
    <property type="term" value="C:plasmodesma"/>
    <property type="evidence" value="ECO:0007669"/>
    <property type="project" value="UniProtKB-ARBA"/>
</dbReference>
<dbReference type="Pfam" id="PF07983">
    <property type="entry name" value="X8"/>
    <property type="match status" value="1"/>
</dbReference>
<evidence type="ECO:0000256" key="7">
    <source>
        <dbReference type="ARBA" id="ARBA00023180"/>
    </source>
</evidence>
<dbReference type="EMBL" id="JAUESC010000001">
    <property type="protein sequence ID" value="KAK0608051.1"/>
    <property type="molecule type" value="Genomic_DNA"/>
</dbReference>
<dbReference type="FunFam" id="1.20.58.1040:FF:000001">
    <property type="entry name" value="Glucan endo-1,3-beta-glucosidase 4"/>
    <property type="match status" value="1"/>
</dbReference>
<reference evidence="12" key="1">
    <citation type="journal article" date="2022" name="Plant J.">
        <title>Strategies of tolerance reflected in two North American maple genomes.</title>
        <authorList>
            <person name="McEvoy S.L."/>
            <person name="Sezen U.U."/>
            <person name="Trouern-Trend A."/>
            <person name="McMahon S.M."/>
            <person name="Schaberg P.G."/>
            <person name="Yang J."/>
            <person name="Wegrzyn J.L."/>
            <person name="Swenson N.G."/>
        </authorList>
    </citation>
    <scope>NUCLEOTIDE SEQUENCE</scope>
    <source>
        <strain evidence="12">NS2018</strain>
    </source>
</reference>
<evidence type="ECO:0000256" key="8">
    <source>
        <dbReference type="ARBA" id="ARBA00023288"/>
    </source>
</evidence>
<keyword evidence="13" id="KW-1185">Reference proteome</keyword>
<feature type="chain" id="PRO_5041244034" description="X8 domain-containing protein" evidence="10">
    <location>
        <begin position="19"/>
        <end position="190"/>
    </location>
</feature>
<comment type="caution">
    <text evidence="12">The sequence shown here is derived from an EMBL/GenBank/DDBJ whole genome shotgun (WGS) entry which is preliminary data.</text>
</comment>
<organism evidence="12 13">
    <name type="scientific">Acer saccharum</name>
    <name type="common">Sugar maple</name>
    <dbReference type="NCBI Taxonomy" id="4024"/>
    <lineage>
        <taxon>Eukaryota</taxon>
        <taxon>Viridiplantae</taxon>
        <taxon>Streptophyta</taxon>
        <taxon>Embryophyta</taxon>
        <taxon>Tracheophyta</taxon>
        <taxon>Spermatophyta</taxon>
        <taxon>Magnoliopsida</taxon>
        <taxon>eudicotyledons</taxon>
        <taxon>Gunneridae</taxon>
        <taxon>Pentapetalae</taxon>
        <taxon>rosids</taxon>
        <taxon>malvids</taxon>
        <taxon>Sapindales</taxon>
        <taxon>Sapindaceae</taxon>
        <taxon>Hippocastanoideae</taxon>
        <taxon>Acereae</taxon>
        <taxon>Acer</taxon>
    </lineage>
</organism>
<comment type="subcellular location">
    <subcellularLocation>
        <location evidence="1">Cell membrane</location>
        <topology evidence="1">Lipid-anchor</topology>
        <topology evidence="1">GPI-anchor</topology>
    </subcellularLocation>
</comment>